<proteinExistence type="predicted"/>
<keyword evidence="1" id="KW-0175">Coiled coil</keyword>
<evidence type="ECO:0000256" key="1">
    <source>
        <dbReference type="SAM" id="Coils"/>
    </source>
</evidence>
<dbReference type="SUPFAM" id="SSF116907">
    <property type="entry name" value="Hook domain"/>
    <property type="match status" value="1"/>
</dbReference>
<evidence type="ECO:0000313" key="4">
    <source>
        <dbReference type="Proteomes" id="UP001054945"/>
    </source>
</evidence>
<name>A0AAV4N4H3_CAEEX</name>
<comment type="caution">
    <text evidence="3">The sequence shown here is derived from an EMBL/GenBank/DDBJ whole genome shotgun (WGS) entry which is preliminary data.</text>
</comment>
<keyword evidence="4" id="KW-1185">Reference proteome</keyword>
<accession>A0AAV4N4H3</accession>
<organism evidence="3 4">
    <name type="scientific">Caerostris extrusa</name>
    <name type="common">Bark spider</name>
    <name type="synonym">Caerostris bankana</name>
    <dbReference type="NCBI Taxonomy" id="172846"/>
    <lineage>
        <taxon>Eukaryota</taxon>
        <taxon>Metazoa</taxon>
        <taxon>Ecdysozoa</taxon>
        <taxon>Arthropoda</taxon>
        <taxon>Chelicerata</taxon>
        <taxon>Arachnida</taxon>
        <taxon>Araneae</taxon>
        <taxon>Araneomorphae</taxon>
        <taxon>Entelegynae</taxon>
        <taxon>Araneoidea</taxon>
        <taxon>Araneidae</taxon>
        <taxon>Caerostris</taxon>
    </lineage>
</organism>
<dbReference type="Pfam" id="PF21670">
    <property type="entry name" value="HOOK_N_NuMA"/>
    <property type="match status" value="1"/>
</dbReference>
<sequence length="386" mass="44842">MINSRKRNSILHWLNSVPLKDSADTLLQLKDAIIFNEVLNLINETISERDKNIPINFTETAFSHDRKETSNSKQKEEIDPTSNEQISIVTQTFSQVEEITTTPSQEHAEETAMEIKETSDSENTIDDSIVNKKNGDIDSETKFDMIRKFLDDFYHQDSTLLIDYSECENGKEIELAKVAVLLLSAMTQCFLTVHREEIQTLTMLQNHVQEDIEELLSYTLKDVENETLKKTELHKILSRPTKSKSRATPRSFISRSITDHRNSLEVSKSSIQDFHVEKNTEISKLREALIKEENKVADLTLDKKKNLTAELQKKVTELKSSTEEFRKYRDDIMELENTRMENIESHRQEIVKLKQSTEKLKTEVKELNIEKLTFRRENRCVGREAC</sequence>
<gene>
    <name evidence="3" type="primary">AVEN_26802_1</name>
    <name evidence="3" type="ORF">CEXT_606471</name>
</gene>
<evidence type="ECO:0000313" key="3">
    <source>
        <dbReference type="EMBL" id="GIX78581.1"/>
    </source>
</evidence>
<dbReference type="AlphaFoldDB" id="A0AAV4N4H3"/>
<dbReference type="EMBL" id="BPLR01002852">
    <property type="protein sequence ID" value="GIX78581.1"/>
    <property type="molecule type" value="Genomic_DNA"/>
</dbReference>
<reference evidence="3 4" key="1">
    <citation type="submission" date="2021-06" db="EMBL/GenBank/DDBJ databases">
        <title>Caerostris extrusa draft genome.</title>
        <authorList>
            <person name="Kono N."/>
            <person name="Arakawa K."/>
        </authorList>
    </citation>
    <scope>NUCLEOTIDE SEQUENCE [LARGE SCALE GENOMIC DNA]</scope>
</reference>
<dbReference type="Proteomes" id="UP001054945">
    <property type="component" value="Unassembled WGS sequence"/>
</dbReference>
<protein>
    <recommendedName>
        <fullName evidence="2">Nuclear mitotic apparatus protein 1 N-terminal hook domain-containing protein</fullName>
    </recommendedName>
</protein>
<feature type="domain" description="Nuclear mitotic apparatus protein 1 N-terminal hook" evidence="2">
    <location>
        <begin position="138"/>
        <end position="238"/>
    </location>
</feature>
<evidence type="ECO:0000259" key="2">
    <source>
        <dbReference type="Pfam" id="PF21670"/>
    </source>
</evidence>
<feature type="coiled-coil region" evidence="1">
    <location>
        <begin position="275"/>
        <end position="377"/>
    </location>
</feature>
<dbReference type="InterPro" id="IPR048724">
    <property type="entry name" value="NuMA_N_HOOK"/>
</dbReference>